<dbReference type="PROSITE" id="PS51186">
    <property type="entry name" value="GNAT"/>
    <property type="match status" value="1"/>
</dbReference>
<evidence type="ECO:0000256" key="2">
    <source>
        <dbReference type="ARBA" id="ARBA00023315"/>
    </source>
</evidence>
<keyword evidence="5" id="KW-1185">Reference proteome</keyword>
<dbReference type="GO" id="GO:0008080">
    <property type="term" value="F:N-acetyltransferase activity"/>
    <property type="evidence" value="ECO:0007669"/>
    <property type="project" value="InterPro"/>
</dbReference>
<dbReference type="AlphaFoldDB" id="A0AAV4LC68"/>
<dbReference type="EMBL" id="BOQE01000001">
    <property type="protein sequence ID" value="GIM45415.1"/>
    <property type="molecule type" value="Genomic_DNA"/>
</dbReference>
<evidence type="ECO:0000313" key="5">
    <source>
        <dbReference type="Proteomes" id="UP001057291"/>
    </source>
</evidence>
<dbReference type="InterPro" id="IPR016181">
    <property type="entry name" value="Acyl_CoA_acyltransferase"/>
</dbReference>
<dbReference type="Pfam" id="PF00583">
    <property type="entry name" value="Acetyltransf_1"/>
    <property type="match status" value="1"/>
</dbReference>
<name>A0AAV4LC68_9BACL</name>
<dbReference type="NCBIfam" id="NF005840">
    <property type="entry name" value="PRK07757.1"/>
    <property type="match status" value="1"/>
</dbReference>
<dbReference type="InterPro" id="IPR045039">
    <property type="entry name" value="NSI-like"/>
</dbReference>
<evidence type="ECO:0000259" key="3">
    <source>
        <dbReference type="PROSITE" id="PS51186"/>
    </source>
</evidence>
<dbReference type="Proteomes" id="UP001057291">
    <property type="component" value="Unassembled WGS sequence"/>
</dbReference>
<evidence type="ECO:0000313" key="4">
    <source>
        <dbReference type="EMBL" id="GIM45415.1"/>
    </source>
</evidence>
<dbReference type="SUPFAM" id="SSF55729">
    <property type="entry name" value="Acyl-CoA N-acyltransferases (Nat)"/>
    <property type="match status" value="1"/>
</dbReference>
<sequence length="157" mass="17575">MILRKAVMPDVEAIYTLIQQYAEEGLLLSRSRLSLYENLQSLTVAEENGRVIGVAGLHILWSDLAEIRSLAIAPDSKGKGIGKQLVLQLIQEAESLGIARVFALTYQVAFFEKCGFQLIQKESLPQKVWKDCMNCKKFPTCDEIAMIFYIPSLVPVP</sequence>
<dbReference type="CDD" id="cd04301">
    <property type="entry name" value="NAT_SF"/>
    <property type="match status" value="1"/>
</dbReference>
<reference evidence="4" key="1">
    <citation type="journal article" date="2023" name="Int. J. Syst. Evol. Microbiol.">
        <title>Collibacillus ludicampi gen. nov., sp. nov., a new soil bacterium of the family Alicyclobacillaceae.</title>
        <authorList>
            <person name="Jojima T."/>
            <person name="Ioku Y."/>
            <person name="Fukuta Y."/>
            <person name="Shirasaka N."/>
            <person name="Matsumura Y."/>
            <person name="Mori M."/>
        </authorList>
    </citation>
    <scope>NUCLEOTIDE SEQUENCE</scope>
    <source>
        <strain evidence="4">TP075</strain>
    </source>
</reference>
<dbReference type="GO" id="GO:0005737">
    <property type="term" value="C:cytoplasm"/>
    <property type="evidence" value="ECO:0007669"/>
    <property type="project" value="TreeGrafter"/>
</dbReference>
<dbReference type="PANTHER" id="PTHR43626">
    <property type="entry name" value="ACYL-COA N-ACYLTRANSFERASE"/>
    <property type="match status" value="1"/>
</dbReference>
<dbReference type="InterPro" id="IPR000182">
    <property type="entry name" value="GNAT_dom"/>
</dbReference>
<gene>
    <name evidence="4" type="ORF">DNHGIG_09640</name>
</gene>
<keyword evidence="1" id="KW-0808">Transferase</keyword>
<organism evidence="4 5">
    <name type="scientific">Collibacillus ludicampi</name>
    <dbReference type="NCBI Taxonomy" id="2771369"/>
    <lineage>
        <taxon>Bacteria</taxon>
        <taxon>Bacillati</taxon>
        <taxon>Bacillota</taxon>
        <taxon>Bacilli</taxon>
        <taxon>Bacillales</taxon>
        <taxon>Alicyclobacillaceae</taxon>
        <taxon>Collibacillus</taxon>
    </lineage>
</organism>
<proteinExistence type="predicted"/>
<protein>
    <submittedName>
        <fullName evidence="4">Acetyltransferase</fullName>
    </submittedName>
</protein>
<evidence type="ECO:0000256" key="1">
    <source>
        <dbReference type="ARBA" id="ARBA00022679"/>
    </source>
</evidence>
<accession>A0AAV4LC68</accession>
<dbReference type="RefSeq" id="WP_282198616.1">
    <property type="nucleotide sequence ID" value="NZ_BOQE01000001.1"/>
</dbReference>
<comment type="caution">
    <text evidence="4">The sequence shown here is derived from an EMBL/GenBank/DDBJ whole genome shotgun (WGS) entry which is preliminary data.</text>
</comment>
<dbReference type="PANTHER" id="PTHR43626:SF4">
    <property type="entry name" value="GCN5-RELATED N-ACETYLTRANSFERASE 2, CHLOROPLASTIC"/>
    <property type="match status" value="1"/>
</dbReference>
<keyword evidence="2" id="KW-0012">Acyltransferase</keyword>
<feature type="domain" description="N-acetyltransferase" evidence="3">
    <location>
        <begin position="1"/>
        <end position="151"/>
    </location>
</feature>
<dbReference type="Gene3D" id="3.40.630.30">
    <property type="match status" value="1"/>
</dbReference>